<feature type="signal peptide" evidence="1">
    <location>
        <begin position="1"/>
        <end position="27"/>
    </location>
</feature>
<accession>A0A1C3EKE1</accession>
<dbReference type="Gene3D" id="2.60.120.430">
    <property type="entry name" value="Galactose-binding lectin"/>
    <property type="match status" value="1"/>
</dbReference>
<keyword evidence="1" id="KW-0732">Signal</keyword>
<gene>
    <name evidence="2" type="ORF">A6X21_18440</name>
</gene>
<proteinExistence type="predicted"/>
<dbReference type="OrthoDB" id="211710at2"/>
<dbReference type="EMBL" id="LYDR01000050">
    <property type="protein sequence ID" value="ODA33707.1"/>
    <property type="molecule type" value="Genomic_DNA"/>
</dbReference>
<comment type="caution">
    <text evidence="2">The sequence shown here is derived from an EMBL/GenBank/DDBJ whole genome shotgun (WGS) entry which is preliminary data.</text>
</comment>
<dbReference type="STRING" id="1841610.A6X21_18440"/>
<organism evidence="2 3">
    <name type="scientific">Planctopirus hydrillae</name>
    <dbReference type="NCBI Taxonomy" id="1841610"/>
    <lineage>
        <taxon>Bacteria</taxon>
        <taxon>Pseudomonadati</taxon>
        <taxon>Planctomycetota</taxon>
        <taxon>Planctomycetia</taxon>
        <taxon>Planctomycetales</taxon>
        <taxon>Planctomycetaceae</taxon>
        <taxon>Planctopirus</taxon>
    </lineage>
</organism>
<protein>
    <recommendedName>
        <fullName evidence="4">Tetratricopeptide repeat protein</fullName>
    </recommendedName>
</protein>
<evidence type="ECO:0000313" key="3">
    <source>
        <dbReference type="Proteomes" id="UP000094828"/>
    </source>
</evidence>
<keyword evidence="3" id="KW-1185">Reference proteome</keyword>
<name>A0A1C3EKE1_9PLAN</name>
<dbReference type="Proteomes" id="UP000094828">
    <property type="component" value="Unassembled WGS sequence"/>
</dbReference>
<evidence type="ECO:0000313" key="2">
    <source>
        <dbReference type="EMBL" id="ODA33707.1"/>
    </source>
</evidence>
<feature type="chain" id="PRO_5008673224" description="Tetratricopeptide repeat protein" evidence="1">
    <location>
        <begin position="28"/>
        <end position="239"/>
    </location>
</feature>
<sequence>MTTQLRFCCSLMIGLGLICSLGVPLSAQQSKTSGTSTSKSKTKTKPISPAALKQIDLKADRLKDSITKDAAAVAKEYEEAGFLEKAKNLYEVLLKLDPDQAGLQAKVKELNEQILSSNETEIEFDVSRGWSQPLGAVFKDRPLRIQAIGDYKFSISADVSANGLPTSDNGQELYPGAPAGALIGVVVADKKPGKPFLIGDNKDFSPNQDGILMVKINAPSSQKCSGKLSLRLSGYIRAQ</sequence>
<reference evidence="2 3" key="1">
    <citation type="submission" date="2016-05" db="EMBL/GenBank/DDBJ databases">
        <title>Genomic and physiological characterization of Planctopirus sp. isolated from fresh water lake.</title>
        <authorList>
            <person name="Subhash Y."/>
            <person name="Ramana C."/>
        </authorList>
    </citation>
    <scope>NUCLEOTIDE SEQUENCE [LARGE SCALE GENOMIC DNA]</scope>
    <source>
        <strain evidence="2 3">JC280</strain>
    </source>
</reference>
<evidence type="ECO:0008006" key="4">
    <source>
        <dbReference type="Google" id="ProtNLM"/>
    </source>
</evidence>
<evidence type="ECO:0000256" key="1">
    <source>
        <dbReference type="SAM" id="SignalP"/>
    </source>
</evidence>
<dbReference type="RefSeq" id="WP_068846844.1">
    <property type="nucleotide sequence ID" value="NZ_LYDR01000050.1"/>
</dbReference>
<dbReference type="AlphaFoldDB" id="A0A1C3EKE1"/>